<dbReference type="PANTHER" id="PTHR33481:SF1">
    <property type="entry name" value="ENDONUCLEASE_EXONUCLEASE_PHOSPHATASE DOMAIN-CONTAINING PROTEIN-RELATED"/>
    <property type="match status" value="1"/>
</dbReference>
<name>A0AAI8YR47_9PEZI</name>
<accession>A0AAI8YR47</accession>
<proteinExistence type="predicted"/>
<keyword evidence="2" id="KW-1185">Reference proteome</keyword>
<dbReference type="SUPFAM" id="SSF48576">
    <property type="entry name" value="Terpenoid synthases"/>
    <property type="match status" value="1"/>
</dbReference>
<dbReference type="EMBL" id="CAUWAG010000020">
    <property type="protein sequence ID" value="CAJ2514315.1"/>
    <property type="molecule type" value="Genomic_DNA"/>
</dbReference>
<dbReference type="AlphaFoldDB" id="A0AAI8YR47"/>
<evidence type="ECO:0000313" key="2">
    <source>
        <dbReference type="Proteomes" id="UP001295740"/>
    </source>
</evidence>
<gene>
    <name evidence="1" type="ORF">KHLLAP_LOCUS14783</name>
</gene>
<dbReference type="Gene3D" id="1.10.600.10">
    <property type="entry name" value="Farnesyl Diphosphate Synthase"/>
    <property type="match status" value="1"/>
</dbReference>
<evidence type="ECO:0000313" key="1">
    <source>
        <dbReference type="EMBL" id="CAJ2514315.1"/>
    </source>
</evidence>
<dbReference type="Proteomes" id="UP001295740">
    <property type="component" value="Unassembled WGS sequence"/>
</dbReference>
<protein>
    <submittedName>
        <fullName evidence="1">Uu.00g024340.m01.CDS01</fullName>
    </submittedName>
</protein>
<comment type="caution">
    <text evidence="1">The sequence shown here is derived from an EMBL/GenBank/DDBJ whole genome shotgun (WGS) entry which is preliminary data.</text>
</comment>
<dbReference type="InterPro" id="IPR008949">
    <property type="entry name" value="Isoprenoid_synthase_dom_sf"/>
</dbReference>
<reference evidence="1" key="1">
    <citation type="submission" date="2023-10" db="EMBL/GenBank/DDBJ databases">
        <authorList>
            <person name="Hackl T."/>
        </authorList>
    </citation>
    <scope>NUCLEOTIDE SEQUENCE</scope>
</reference>
<organism evidence="1 2">
    <name type="scientific">Anthostomella pinea</name>
    <dbReference type="NCBI Taxonomy" id="933095"/>
    <lineage>
        <taxon>Eukaryota</taxon>
        <taxon>Fungi</taxon>
        <taxon>Dikarya</taxon>
        <taxon>Ascomycota</taxon>
        <taxon>Pezizomycotina</taxon>
        <taxon>Sordariomycetes</taxon>
        <taxon>Xylariomycetidae</taxon>
        <taxon>Xylariales</taxon>
        <taxon>Xylariaceae</taxon>
        <taxon>Anthostomella</taxon>
    </lineage>
</organism>
<dbReference type="PANTHER" id="PTHR33481">
    <property type="entry name" value="REVERSE TRANSCRIPTASE"/>
    <property type="match status" value="1"/>
</dbReference>
<sequence>MPFVVRDAIAAPWPLKVKYRLVAALIHDIEQALDQGLVATVVTSDVKGAFDAALMGRLVVRMREQGWPDFLIRWVQSFMSERSARVRFEGIEKEVLAAQNGRELGAICSSVPIMMNLCGLNEDGTMLVMWQMIRAWEFRYAELVQEILGKSPSQALETHLKGLESQMAGNEYWSLSTPRYNVIS</sequence>